<gene>
    <name evidence="3" type="ORF">AUC43_14320</name>
</gene>
<feature type="signal peptide" evidence="2">
    <location>
        <begin position="1"/>
        <end position="21"/>
    </location>
</feature>
<dbReference type="OrthoDB" id="891525at2"/>
<accession>A0A0U3T019</accession>
<evidence type="ECO:0000256" key="1">
    <source>
        <dbReference type="SAM" id="MobiDB-lite"/>
    </source>
</evidence>
<proteinExistence type="predicted"/>
<dbReference type="RefSeq" id="WP_068194993.1">
    <property type="nucleotide sequence ID" value="NZ_CP013909.1"/>
</dbReference>
<feature type="chain" id="PRO_5006845318" evidence="2">
    <location>
        <begin position="22"/>
        <end position="384"/>
    </location>
</feature>
<sequence length="384" mass="43139">MQRSFLSFSLLLLMLLGGLNAARASSLGPNTLMKDTIVVRLPNQATLTLVVRDAAQLRQMKNYHLDSLTWRLAGYIAQAELAAKNASTDQVTMQFYPDKDQPGKNLPEQIRITTRKKTPSNNRVDVLLNKTFGVVVTTDKDGSKSYNTASDGKSKEERQAHRDSTRLKNIERKHTSSNLIFDLGLNAFVNQKQYLSPTGQPEAVDLRTEGSRYVNLGWDWDTRLGGKHSPVSITVGPQFAFNNFMLSGNNKWVSANGRTDVVHEADSRQLQKTKLATSSINLPLMLRLQLRDSHYKETFTIGAGGFMGYRIKSWTKLKYTNEGTVYKDKEDGSYNMENFLYGLQGTIGYGDIEFFAKYNMNQLFKTNAGPDTQVLSFGIRLFGN</sequence>
<organism evidence="3 4">
    <name type="scientific">Hymenobacter sedentarius</name>
    <dbReference type="NCBI Taxonomy" id="1411621"/>
    <lineage>
        <taxon>Bacteria</taxon>
        <taxon>Pseudomonadati</taxon>
        <taxon>Bacteroidota</taxon>
        <taxon>Cytophagia</taxon>
        <taxon>Cytophagales</taxon>
        <taxon>Hymenobacteraceae</taxon>
        <taxon>Hymenobacter</taxon>
    </lineage>
</organism>
<dbReference type="STRING" id="1411621.AUC43_14320"/>
<name>A0A0U3T019_9BACT</name>
<dbReference type="Proteomes" id="UP000059542">
    <property type="component" value="Chromosome"/>
</dbReference>
<feature type="compositionally biased region" description="Basic and acidic residues" evidence="1">
    <location>
        <begin position="152"/>
        <end position="169"/>
    </location>
</feature>
<feature type="region of interest" description="Disordered" evidence="1">
    <location>
        <begin position="142"/>
        <end position="169"/>
    </location>
</feature>
<protein>
    <submittedName>
        <fullName evidence="3">Uncharacterized protein</fullName>
    </submittedName>
</protein>
<evidence type="ECO:0000256" key="2">
    <source>
        <dbReference type="SAM" id="SignalP"/>
    </source>
</evidence>
<evidence type="ECO:0000313" key="4">
    <source>
        <dbReference type="Proteomes" id="UP000059542"/>
    </source>
</evidence>
<dbReference type="EMBL" id="CP013909">
    <property type="protein sequence ID" value="ALW86163.1"/>
    <property type="molecule type" value="Genomic_DNA"/>
</dbReference>
<dbReference type="AlphaFoldDB" id="A0A0U3T019"/>
<keyword evidence="4" id="KW-1185">Reference proteome</keyword>
<dbReference type="KEGG" id="hyg:AUC43_14320"/>
<evidence type="ECO:0000313" key="3">
    <source>
        <dbReference type="EMBL" id="ALW86163.1"/>
    </source>
</evidence>
<keyword evidence="2" id="KW-0732">Signal</keyword>
<reference evidence="3 4" key="1">
    <citation type="submission" date="2015-12" db="EMBL/GenBank/DDBJ databases">
        <authorList>
            <person name="Shamseldin A."/>
            <person name="Moawad H."/>
            <person name="Abd El-Rahim W.M."/>
            <person name="Sadowsky M.J."/>
        </authorList>
    </citation>
    <scope>NUCLEOTIDE SEQUENCE [LARGE SCALE GENOMIC DNA]</scope>
    <source>
        <strain evidence="3 4">DG5B</strain>
    </source>
</reference>